<feature type="compositionally biased region" description="Polar residues" evidence="4">
    <location>
        <begin position="32"/>
        <end position="41"/>
    </location>
</feature>
<dbReference type="Bgee" id="ENSOANG00000051023">
    <property type="expression patterns" value="Expressed in testis and 3 other cell types or tissues"/>
</dbReference>
<dbReference type="PANTHER" id="PTHR21553">
    <property type="entry name" value="ALMS1-RELATED"/>
    <property type="match status" value="1"/>
</dbReference>
<accession>A0A6I8P380</accession>
<feature type="compositionally biased region" description="Low complexity" evidence="4">
    <location>
        <begin position="240"/>
        <end position="263"/>
    </location>
</feature>
<feature type="domain" description="Centrosomal protein C10orf90 N-terminal" evidence="6">
    <location>
        <begin position="106"/>
        <end position="209"/>
    </location>
</feature>
<dbReference type="GO" id="GO:0046599">
    <property type="term" value="P:regulation of centriole replication"/>
    <property type="evidence" value="ECO:0000318"/>
    <property type="project" value="GO_Central"/>
</dbReference>
<dbReference type="Pfam" id="PF17730">
    <property type="entry name" value="Centro_C10orf90"/>
    <property type="match status" value="1"/>
</dbReference>
<protein>
    <recommendedName>
        <fullName evidence="9">ALMS motif domain-containing protein</fullName>
    </recommendedName>
</protein>
<evidence type="ECO:0000256" key="2">
    <source>
        <dbReference type="ARBA" id="ARBA00022490"/>
    </source>
</evidence>
<keyword evidence="8" id="KW-1185">Reference proteome</keyword>
<dbReference type="GO" id="GO:0005813">
    <property type="term" value="C:centrosome"/>
    <property type="evidence" value="ECO:0000318"/>
    <property type="project" value="GO_Central"/>
</dbReference>
<keyword evidence="2" id="KW-0963">Cytoplasm</keyword>
<dbReference type="PANTHER" id="PTHR21553:SF24">
    <property type="entry name" value="(E2-INDEPENDENT) E3 UBIQUITIN-CONJUGATING ENZYME FATS"/>
    <property type="match status" value="1"/>
</dbReference>
<dbReference type="GeneTree" id="ENSGT00940000153123"/>
<reference evidence="7" key="3">
    <citation type="submission" date="2025-09" db="UniProtKB">
        <authorList>
            <consortium name="Ensembl"/>
        </authorList>
    </citation>
    <scope>IDENTIFICATION</scope>
    <source>
        <strain evidence="7">Glennie</strain>
    </source>
</reference>
<dbReference type="AlphaFoldDB" id="A0A6I8P380"/>
<sequence>MSRPTRTGGGSAAIQGSADSHPPLRRLRSGNVAGTSPSFTKEVTSWRRGGLVSWPLTEGSTGLLAPSPQRVTSWVGHRVSSTHAGSATSVNRPGIPGPVSSHATIVARTDMSSGQKPRPGCPRKGFAYITITARRVGPPTSAPAQTSRGAAGDPPHMMFVRGEGLGKAPTQPIGHIHLTGPAPLTSHSHSTGHGHLSSRVHQTHAYLTSHSHLAGHKCITGPPSLTGHAHLSGPTEYFHPTHTSGPVHTTGHTPGHSSTGPSSRQGQSFHQGDLGSIGSSAPCSRMRAGGGPAWETNIRQPGARADHSVSTFPSAPPRLFTSCLFLRVSWPGPRSVSPSAGPPPTLATAKQSPGPRPRTQWSATALFPEEDAHSIDPGGIGSQSQVRLVRDSTGGDGSGPQTIWDGRWERPRDGPPSQHEGVLDSDKLQRTQSLGTRAGPYQSASRVSVVPARTGKEDEASNGWKHVSAVAFTDWSCLAGDSKRRDFTAMRKRSEKSNRSEMLLKPLTFSAAAIWSPDASHWPVVDSESEKTPPSPLTLREALQVHRPQFISRSRERLEKLQHMVQQRKAQCRGRSAETQPATPAPTPTPKLSRKKQFTVPHPLSDNLFKPKERFISEKEMHMRSKRYLSVGVWGTNKGEYTAGVLQGMQGEAWARVPFPSGCCCVLIWHICPFPHPTITGSAPLGCKLTMGRKCVCLSLYRTLPSVQYSALHTVSA</sequence>
<feature type="region of interest" description="Disordered" evidence="4">
    <location>
        <begin position="333"/>
        <end position="454"/>
    </location>
</feature>
<evidence type="ECO:0000313" key="8">
    <source>
        <dbReference type="Proteomes" id="UP000002279"/>
    </source>
</evidence>
<dbReference type="InterPro" id="IPR029299">
    <property type="entry name" value="ALMS_motif"/>
</dbReference>
<dbReference type="Proteomes" id="UP000002279">
    <property type="component" value="Chromosome 3"/>
</dbReference>
<organism evidence="7 8">
    <name type="scientific">Ornithorhynchus anatinus</name>
    <name type="common">Duckbill platypus</name>
    <dbReference type="NCBI Taxonomy" id="9258"/>
    <lineage>
        <taxon>Eukaryota</taxon>
        <taxon>Metazoa</taxon>
        <taxon>Chordata</taxon>
        <taxon>Craniata</taxon>
        <taxon>Vertebrata</taxon>
        <taxon>Euteleostomi</taxon>
        <taxon>Mammalia</taxon>
        <taxon>Monotremata</taxon>
        <taxon>Ornithorhynchidae</taxon>
        <taxon>Ornithorhynchus</taxon>
    </lineage>
</organism>
<name>A0A6I8P380_ORNAN</name>
<dbReference type="InParanoid" id="A0A6I8P380"/>
<evidence type="ECO:0000256" key="4">
    <source>
        <dbReference type="SAM" id="MobiDB-lite"/>
    </source>
</evidence>
<dbReference type="GO" id="GO:0005829">
    <property type="term" value="C:cytosol"/>
    <property type="evidence" value="ECO:0000318"/>
    <property type="project" value="GO_Central"/>
</dbReference>
<dbReference type="InterPro" id="IPR041179">
    <property type="entry name" value="C10orf90_N"/>
</dbReference>
<feature type="region of interest" description="Disordered" evidence="4">
    <location>
        <begin position="570"/>
        <end position="595"/>
    </location>
</feature>
<reference evidence="7" key="2">
    <citation type="submission" date="2025-08" db="UniProtKB">
        <authorList>
            <consortium name="Ensembl"/>
        </authorList>
    </citation>
    <scope>IDENTIFICATION</scope>
    <source>
        <strain evidence="7">Glennie</strain>
    </source>
</reference>
<evidence type="ECO:0000313" key="7">
    <source>
        <dbReference type="Ensembl" id="ENSOANP00000047433.1"/>
    </source>
</evidence>
<gene>
    <name evidence="7" type="primary">C3H10orf90</name>
</gene>
<feature type="domain" description="ALMS motif" evidence="5">
    <location>
        <begin position="536"/>
        <end position="628"/>
    </location>
</feature>
<evidence type="ECO:0000256" key="1">
    <source>
        <dbReference type="ARBA" id="ARBA00004300"/>
    </source>
</evidence>
<evidence type="ECO:0000259" key="6">
    <source>
        <dbReference type="Pfam" id="PF17730"/>
    </source>
</evidence>
<dbReference type="OMA" id="LIWHICP"/>
<reference evidence="7 8" key="1">
    <citation type="journal article" date="2008" name="Nature">
        <title>Genome analysis of the platypus reveals unique signatures of evolution.</title>
        <authorList>
            <person name="Warren W.C."/>
            <person name="Hillier L.W."/>
            <person name="Marshall Graves J.A."/>
            <person name="Birney E."/>
            <person name="Ponting C.P."/>
            <person name="Grutzner F."/>
            <person name="Belov K."/>
            <person name="Miller W."/>
            <person name="Clarke L."/>
            <person name="Chinwalla A.T."/>
            <person name="Yang S.P."/>
            <person name="Heger A."/>
            <person name="Locke D.P."/>
            <person name="Miethke P."/>
            <person name="Waters P.D."/>
            <person name="Veyrunes F."/>
            <person name="Fulton L."/>
            <person name="Fulton B."/>
            <person name="Graves T."/>
            <person name="Wallis J."/>
            <person name="Puente X.S."/>
            <person name="Lopez-Otin C."/>
            <person name="Ordonez G.R."/>
            <person name="Eichler E.E."/>
            <person name="Chen L."/>
            <person name="Cheng Z."/>
            <person name="Deakin J.E."/>
            <person name="Alsop A."/>
            <person name="Thompson K."/>
            <person name="Kirby P."/>
            <person name="Papenfuss A.T."/>
            <person name="Wakefield M.J."/>
            <person name="Olender T."/>
            <person name="Lancet D."/>
            <person name="Huttley G.A."/>
            <person name="Smit A.F."/>
            <person name="Pask A."/>
            <person name="Temple-Smith P."/>
            <person name="Batzer M.A."/>
            <person name="Walker J.A."/>
            <person name="Konkel M.K."/>
            <person name="Harris R.S."/>
            <person name="Whittington C.M."/>
            <person name="Wong E.S."/>
            <person name="Gemmell N.J."/>
            <person name="Buschiazzo E."/>
            <person name="Vargas Jentzsch I.M."/>
            <person name="Merkel A."/>
            <person name="Schmitz J."/>
            <person name="Zemann A."/>
            <person name="Churakov G."/>
            <person name="Kriegs J.O."/>
            <person name="Brosius J."/>
            <person name="Murchison E.P."/>
            <person name="Sachidanandam R."/>
            <person name="Smith C."/>
            <person name="Hannon G.J."/>
            <person name="Tsend-Ayush E."/>
            <person name="McMillan D."/>
            <person name="Attenborough R."/>
            <person name="Rens W."/>
            <person name="Ferguson-Smith M."/>
            <person name="Lefevre C.M."/>
            <person name="Sharp J.A."/>
            <person name="Nicholas K.R."/>
            <person name="Ray D.A."/>
            <person name="Kube M."/>
            <person name="Reinhardt R."/>
            <person name="Pringle T.H."/>
            <person name="Taylor J."/>
            <person name="Jones R.C."/>
            <person name="Nixon B."/>
            <person name="Dacheux J.L."/>
            <person name="Niwa H."/>
            <person name="Sekita Y."/>
            <person name="Huang X."/>
            <person name="Stark A."/>
            <person name="Kheradpour P."/>
            <person name="Kellis M."/>
            <person name="Flicek P."/>
            <person name="Chen Y."/>
            <person name="Webber C."/>
            <person name="Hardison R."/>
            <person name="Nelson J."/>
            <person name="Hallsworth-Pepin K."/>
            <person name="Delehaunty K."/>
            <person name="Markovic C."/>
            <person name="Minx P."/>
            <person name="Feng Y."/>
            <person name="Kremitzki C."/>
            <person name="Mitreva M."/>
            <person name="Glasscock J."/>
            <person name="Wylie T."/>
            <person name="Wohldmann P."/>
            <person name="Thiru P."/>
            <person name="Nhan M.N."/>
            <person name="Pohl C.S."/>
            <person name="Smith S.M."/>
            <person name="Hou S."/>
            <person name="Nefedov M."/>
            <person name="de Jong P.J."/>
            <person name="Renfree M.B."/>
            <person name="Mardis E.R."/>
            <person name="Wilson R.K."/>
        </authorList>
    </citation>
    <scope>NUCLEOTIDE SEQUENCE [LARGE SCALE GENOMIC DNA]</scope>
    <source>
        <strain evidence="7 8">Glennie</strain>
    </source>
</reference>
<feature type="region of interest" description="Disordered" evidence="4">
    <location>
        <begin position="225"/>
        <end position="310"/>
    </location>
</feature>
<keyword evidence="3" id="KW-0206">Cytoskeleton</keyword>
<dbReference type="Pfam" id="PF15309">
    <property type="entry name" value="ALMS_motif"/>
    <property type="match status" value="1"/>
</dbReference>
<feature type="region of interest" description="Disordered" evidence="4">
    <location>
        <begin position="1"/>
        <end position="41"/>
    </location>
</feature>
<dbReference type="Ensembl" id="ENSOANT00000054722.1">
    <property type="protein sequence ID" value="ENSOANP00000047433.1"/>
    <property type="gene ID" value="ENSOANG00000051023.1"/>
</dbReference>
<proteinExistence type="predicted"/>
<evidence type="ECO:0000259" key="5">
    <source>
        <dbReference type="Pfam" id="PF15309"/>
    </source>
</evidence>
<comment type="subcellular location">
    <subcellularLocation>
        <location evidence="1">Cytoplasm</location>
        <location evidence="1">Cytoskeleton</location>
        <location evidence="1">Microtubule organizing center</location>
        <location evidence="1">Centrosome</location>
    </subcellularLocation>
</comment>
<evidence type="ECO:0008006" key="9">
    <source>
        <dbReference type="Google" id="ProtNLM"/>
    </source>
</evidence>
<evidence type="ECO:0000256" key="3">
    <source>
        <dbReference type="ARBA" id="ARBA00023212"/>
    </source>
</evidence>
<dbReference type="GO" id="GO:0005814">
    <property type="term" value="C:centriole"/>
    <property type="evidence" value="ECO:0000318"/>
    <property type="project" value="GO_Central"/>
</dbReference>